<evidence type="ECO:0000313" key="2">
    <source>
        <dbReference type="Proteomes" id="UP000076532"/>
    </source>
</evidence>
<proteinExistence type="predicted"/>
<protein>
    <submittedName>
        <fullName evidence="1">Uncharacterized protein</fullName>
    </submittedName>
</protein>
<keyword evidence="2" id="KW-1185">Reference proteome</keyword>
<evidence type="ECO:0000313" key="1">
    <source>
        <dbReference type="EMBL" id="KZP14203.1"/>
    </source>
</evidence>
<dbReference type="EMBL" id="KV417621">
    <property type="protein sequence ID" value="KZP14203.1"/>
    <property type="molecule type" value="Genomic_DNA"/>
</dbReference>
<sequence length="71" mass="7811">MSDKLLGLRCAPQAPCCEEGFIFMDVDSKEDKEAQLMGYDIGLRETPNAFMPPSAPLHTYTTSRRAWGAGS</sequence>
<name>A0A166D1G8_9AGAM</name>
<gene>
    <name evidence="1" type="ORF">FIBSPDRAFT_868581</name>
</gene>
<reference evidence="1 2" key="1">
    <citation type="journal article" date="2016" name="Mol. Biol. Evol.">
        <title>Comparative Genomics of Early-Diverging Mushroom-Forming Fungi Provides Insights into the Origins of Lignocellulose Decay Capabilities.</title>
        <authorList>
            <person name="Nagy L.G."/>
            <person name="Riley R."/>
            <person name="Tritt A."/>
            <person name="Adam C."/>
            <person name="Daum C."/>
            <person name="Floudas D."/>
            <person name="Sun H."/>
            <person name="Yadav J.S."/>
            <person name="Pangilinan J."/>
            <person name="Larsson K.H."/>
            <person name="Matsuura K."/>
            <person name="Barry K."/>
            <person name="Labutti K."/>
            <person name="Kuo R."/>
            <person name="Ohm R.A."/>
            <person name="Bhattacharya S.S."/>
            <person name="Shirouzu T."/>
            <person name="Yoshinaga Y."/>
            <person name="Martin F.M."/>
            <person name="Grigoriev I.V."/>
            <person name="Hibbett D.S."/>
        </authorList>
    </citation>
    <scope>NUCLEOTIDE SEQUENCE [LARGE SCALE GENOMIC DNA]</scope>
    <source>
        <strain evidence="1 2">CBS 109695</strain>
    </source>
</reference>
<dbReference type="AlphaFoldDB" id="A0A166D1G8"/>
<dbReference type="Proteomes" id="UP000076532">
    <property type="component" value="Unassembled WGS sequence"/>
</dbReference>
<accession>A0A166D1G8</accession>
<organism evidence="1 2">
    <name type="scientific">Athelia psychrophila</name>
    <dbReference type="NCBI Taxonomy" id="1759441"/>
    <lineage>
        <taxon>Eukaryota</taxon>
        <taxon>Fungi</taxon>
        <taxon>Dikarya</taxon>
        <taxon>Basidiomycota</taxon>
        <taxon>Agaricomycotina</taxon>
        <taxon>Agaricomycetes</taxon>
        <taxon>Agaricomycetidae</taxon>
        <taxon>Atheliales</taxon>
        <taxon>Atheliaceae</taxon>
        <taxon>Athelia</taxon>
    </lineage>
</organism>